<organism evidence="1 2">
    <name type="scientific">Ataeniobius toweri</name>
    <dbReference type="NCBI Taxonomy" id="208326"/>
    <lineage>
        <taxon>Eukaryota</taxon>
        <taxon>Metazoa</taxon>
        <taxon>Chordata</taxon>
        <taxon>Craniata</taxon>
        <taxon>Vertebrata</taxon>
        <taxon>Euteleostomi</taxon>
        <taxon>Actinopterygii</taxon>
        <taxon>Neopterygii</taxon>
        <taxon>Teleostei</taxon>
        <taxon>Neoteleostei</taxon>
        <taxon>Acanthomorphata</taxon>
        <taxon>Ovalentaria</taxon>
        <taxon>Atherinomorphae</taxon>
        <taxon>Cyprinodontiformes</taxon>
        <taxon>Goodeidae</taxon>
        <taxon>Ataeniobius</taxon>
    </lineage>
</organism>
<dbReference type="EMBL" id="JAHUTI010049472">
    <property type="protein sequence ID" value="MED6247713.1"/>
    <property type="molecule type" value="Genomic_DNA"/>
</dbReference>
<evidence type="ECO:0000313" key="2">
    <source>
        <dbReference type="Proteomes" id="UP001345963"/>
    </source>
</evidence>
<reference evidence="1 2" key="1">
    <citation type="submission" date="2021-07" db="EMBL/GenBank/DDBJ databases">
        <authorList>
            <person name="Palmer J.M."/>
        </authorList>
    </citation>
    <scope>NUCLEOTIDE SEQUENCE [LARGE SCALE GENOMIC DNA]</scope>
    <source>
        <strain evidence="1 2">AT_MEX2019</strain>
        <tissue evidence="1">Muscle</tissue>
    </source>
</reference>
<keyword evidence="2" id="KW-1185">Reference proteome</keyword>
<sequence length="136" mass="14054">MVCLCGCGGGVGDAGLECLPLARDVLLGEFVPSWCGVGGSVVSSGMDGFCPFCACGRGLVQQCVGPLPCCRSTLCGGGETRRGCLKQGCVWVLLRRPFGMKLSYGSVPMCFGGIHGVWVQGHVFDMCVLVGGCPVR</sequence>
<accession>A0ABU7BBG3</accession>
<dbReference type="Proteomes" id="UP001345963">
    <property type="component" value="Unassembled WGS sequence"/>
</dbReference>
<name>A0ABU7BBG3_9TELE</name>
<gene>
    <name evidence="1" type="ORF">ATANTOWER_014302</name>
</gene>
<protein>
    <submittedName>
        <fullName evidence="1">Uncharacterized protein</fullName>
    </submittedName>
</protein>
<comment type="caution">
    <text evidence="1">The sequence shown here is derived from an EMBL/GenBank/DDBJ whole genome shotgun (WGS) entry which is preliminary data.</text>
</comment>
<proteinExistence type="predicted"/>
<evidence type="ECO:0000313" key="1">
    <source>
        <dbReference type="EMBL" id="MED6247713.1"/>
    </source>
</evidence>